<dbReference type="Pfam" id="PF01061">
    <property type="entry name" value="ABC2_membrane"/>
    <property type="match status" value="1"/>
</dbReference>
<dbReference type="InterPro" id="IPR000412">
    <property type="entry name" value="ABC_2_transport"/>
</dbReference>
<name>A0A7U3V0U4_9ACTN</name>
<feature type="transmembrane region" description="Helical" evidence="6">
    <location>
        <begin position="122"/>
        <end position="140"/>
    </location>
</feature>
<sequence>MSTTTATTTTATTGAFGQGALQAGRLLRRWSRSPLVFVQALVFPVCLLLVFRLVFGSTVAASSGGDSLNRFVPLATLVGTVFGGVGSGASLIRERQSGLLDRFRAMPVHRSSLLIGRLEAELARALVTAAAFLAVGYALGFRAHGDLGAAALPLFLAVPLLLGLGFAALVCAVAAHARSTAVLSGLSMLFTLMLFFNTGFAPADSYPGALRPLVRALPLSCGADAMRGLADAGAVRAPLLGTVAWTVGLVAVFGVIAVRGLSRPARGDRT</sequence>
<feature type="transmembrane region" description="Helical" evidence="6">
    <location>
        <begin position="35"/>
        <end position="55"/>
    </location>
</feature>
<accession>A0A7U3V0U4</accession>
<keyword evidence="3 6" id="KW-1133">Transmembrane helix</keyword>
<feature type="transmembrane region" description="Helical" evidence="6">
    <location>
        <begin position="239"/>
        <end position="261"/>
    </location>
</feature>
<evidence type="ECO:0000256" key="6">
    <source>
        <dbReference type="RuleBase" id="RU361157"/>
    </source>
</evidence>
<comment type="subcellular location">
    <subcellularLocation>
        <location evidence="6">Cell membrane</location>
        <topology evidence="6">Multi-pass membrane protein</topology>
    </subcellularLocation>
    <subcellularLocation>
        <location evidence="1">Membrane</location>
        <topology evidence="1">Multi-pass membrane protein</topology>
    </subcellularLocation>
</comment>
<dbReference type="GO" id="GO:0043190">
    <property type="term" value="C:ATP-binding cassette (ABC) transporter complex"/>
    <property type="evidence" value="ECO:0007669"/>
    <property type="project" value="InterPro"/>
</dbReference>
<dbReference type="PANTHER" id="PTHR43027">
    <property type="entry name" value="DOXORUBICIN RESISTANCE ABC TRANSPORTER PERMEASE PROTEIN DRRC-RELATED"/>
    <property type="match status" value="1"/>
</dbReference>
<proteinExistence type="inferred from homology"/>
<dbReference type="PIRSF" id="PIRSF006648">
    <property type="entry name" value="DrrB"/>
    <property type="match status" value="1"/>
</dbReference>
<reference evidence="8 9" key="4">
    <citation type="journal article" date="2020" name="Sci. Rep.">
        <title>beta-carboline chemical signals induce reveromycin production through a LuxR family regulator in Streptomyces sp. SN-593.</title>
        <authorList>
            <person name="Panthee S."/>
            <person name="Kito N."/>
            <person name="Hayashi T."/>
            <person name="Shimizu T."/>
            <person name="Ishikawa J."/>
            <person name="Hamamoto H."/>
            <person name="Osada H."/>
            <person name="Takahashi S."/>
        </authorList>
    </citation>
    <scope>NUCLEOTIDE SEQUENCE [LARGE SCALE GENOMIC DNA]</scope>
    <source>
        <strain evidence="8 9">SN-593</strain>
    </source>
</reference>
<keyword evidence="9" id="KW-1185">Reference proteome</keyword>
<dbReference type="PROSITE" id="PS51012">
    <property type="entry name" value="ABC_TM2"/>
    <property type="match status" value="1"/>
</dbReference>
<comment type="similarity">
    <text evidence="6">Belongs to the ABC-2 integral membrane protein family.</text>
</comment>
<feature type="domain" description="ABC transmembrane type-2" evidence="7">
    <location>
        <begin position="35"/>
        <end position="264"/>
    </location>
</feature>
<reference evidence="8 9" key="2">
    <citation type="journal article" date="2011" name="J. Antibiot.">
        <title>Furaquinocins I and J: novel polyketide isoprenoid hybrid compounds from Streptomyces reveromyceticus SN-593.</title>
        <authorList>
            <person name="Panthee S."/>
            <person name="Takahashi S."/>
            <person name="Takagi H."/>
            <person name="Nogawa T."/>
            <person name="Oowada E."/>
            <person name="Uramoto M."/>
            <person name="Osada H."/>
        </authorList>
    </citation>
    <scope>NUCLEOTIDE SEQUENCE [LARGE SCALE GENOMIC DNA]</scope>
    <source>
        <strain evidence="8 9">SN-593</strain>
    </source>
</reference>
<dbReference type="EMBL" id="AP018365">
    <property type="protein sequence ID" value="BBB02293.1"/>
    <property type="molecule type" value="Genomic_DNA"/>
</dbReference>
<protein>
    <recommendedName>
        <fullName evidence="6">Transport permease protein</fullName>
    </recommendedName>
</protein>
<evidence type="ECO:0000256" key="5">
    <source>
        <dbReference type="ARBA" id="ARBA00023251"/>
    </source>
</evidence>
<dbReference type="Proteomes" id="UP000595703">
    <property type="component" value="Chromosome"/>
</dbReference>
<keyword evidence="5" id="KW-0046">Antibiotic resistance</keyword>
<dbReference type="AlphaFoldDB" id="A0A7U3V0U4"/>
<dbReference type="PANTHER" id="PTHR43027:SF1">
    <property type="entry name" value="DOXORUBICIN RESISTANCE ABC TRANSPORTER PERMEASE PROTEIN DRRC-RELATED"/>
    <property type="match status" value="1"/>
</dbReference>
<keyword evidence="6" id="KW-1003">Cell membrane</keyword>
<feature type="transmembrane region" description="Helical" evidence="6">
    <location>
        <begin position="152"/>
        <end position="175"/>
    </location>
</feature>
<organism evidence="8 9">
    <name type="scientific">Actinacidiphila reveromycinica</name>
    <dbReference type="NCBI Taxonomy" id="659352"/>
    <lineage>
        <taxon>Bacteria</taxon>
        <taxon>Bacillati</taxon>
        <taxon>Actinomycetota</taxon>
        <taxon>Actinomycetes</taxon>
        <taxon>Kitasatosporales</taxon>
        <taxon>Streptomycetaceae</taxon>
        <taxon>Actinacidiphila</taxon>
    </lineage>
</organism>
<evidence type="ECO:0000313" key="8">
    <source>
        <dbReference type="EMBL" id="BBB02293.1"/>
    </source>
</evidence>
<dbReference type="GO" id="GO:0046677">
    <property type="term" value="P:response to antibiotic"/>
    <property type="evidence" value="ECO:0007669"/>
    <property type="project" value="UniProtKB-KW"/>
</dbReference>
<keyword evidence="6" id="KW-0813">Transport</keyword>
<evidence type="ECO:0000313" key="9">
    <source>
        <dbReference type="Proteomes" id="UP000595703"/>
    </source>
</evidence>
<dbReference type="InterPro" id="IPR047817">
    <property type="entry name" value="ABC2_TM_bact-type"/>
</dbReference>
<evidence type="ECO:0000256" key="1">
    <source>
        <dbReference type="ARBA" id="ARBA00004141"/>
    </source>
</evidence>
<dbReference type="KEGG" id="arev:RVR_10165"/>
<dbReference type="InterPro" id="IPR052902">
    <property type="entry name" value="ABC-2_transporter"/>
</dbReference>
<reference evidence="8 9" key="1">
    <citation type="journal article" date="2010" name="J. Bacteriol.">
        <title>Biochemical characterization of a novel indole prenyltransferase from Streptomyces sp. SN-593.</title>
        <authorList>
            <person name="Takahashi S."/>
            <person name="Takagi H."/>
            <person name="Toyoda A."/>
            <person name="Uramoto M."/>
            <person name="Nogawa T."/>
            <person name="Ueki M."/>
            <person name="Sakaki Y."/>
            <person name="Osada H."/>
        </authorList>
    </citation>
    <scope>NUCLEOTIDE SEQUENCE [LARGE SCALE GENOMIC DNA]</scope>
    <source>
        <strain evidence="8 9">SN-593</strain>
    </source>
</reference>
<evidence type="ECO:0000256" key="2">
    <source>
        <dbReference type="ARBA" id="ARBA00022692"/>
    </source>
</evidence>
<gene>
    <name evidence="8" type="ORF">RVR_10165</name>
</gene>
<evidence type="ECO:0000256" key="4">
    <source>
        <dbReference type="ARBA" id="ARBA00023136"/>
    </source>
</evidence>
<dbReference type="GO" id="GO:0140359">
    <property type="term" value="F:ABC-type transporter activity"/>
    <property type="evidence" value="ECO:0007669"/>
    <property type="project" value="InterPro"/>
</dbReference>
<evidence type="ECO:0000256" key="3">
    <source>
        <dbReference type="ARBA" id="ARBA00022989"/>
    </source>
</evidence>
<feature type="transmembrane region" description="Helical" evidence="6">
    <location>
        <begin position="182"/>
        <end position="203"/>
    </location>
</feature>
<feature type="transmembrane region" description="Helical" evidence="6">
    <location>
        <begin position="71"/>
        <end position="92"/>
    </location>
</feature>
<dbReference type="InterPro" id="IPR013525">
    <property type="entry name" value="ABC2_TM"/>
</dbReference>
<dbReference type="RefSeq" id="WP_202238238.1">
    <property type="nucleotide sequence ID" value="NZ_AP018365.1"/>
</dbReference>
<evidence type="ECO:0000259" key="7">
    <source>
        <dbReference type="PROSITE" id="PS51012"/>
    </source>
</evidence>
<keyword evidence="2 6" id="KW-0812">Transmembrane</keyword>
<keyword evidence="4 6" id="KW-0472">Membrane</keyword>
<reference evidence="8 9" key="3">
    <citation type="journal article" date="2011" name="Nat. Chem. Biol.">
        <title>Reveromycin A biosynthesis uses RevG and RevJ for stereospecific spiroacetal formation.</title>
        <authorList>
            <person name="Takahashi S."/>
            <person name="Toyoda A."/>
            <person name="Sekiyama Y."/>
            <person name="Takagi H."/>
            <person name="Nogawa T."/>
            <person name="Uramoto M."/>
            <person name="Suzuki R."/>
            <person name="Koshino H."/>
            <person name="Kumano T."/>
            <person name="Panthee S."/>
            <person name="Dairi T."/>
            <person name="Ishikawa J."/>
            <person name="Ikeda H."/>
            <person name="Sakaki Y."/>
            <person name="Osada H."/>
        </authorList>
    </citation>
    <scope>NUCLEOTIDE SEQUENCE [LARGE SCALE GENOMIC DNA]</scope>
    <source>
        <strain evidence="8 9">SN-593</strain>
    </source>
</reference>